<evidence type="ECO:0000313" key="5">
    <source>
        <dbReference type="Proteomes" id="UP000236729"/>
    </source>
</evidence>
<dbReference type="Proteomes" id="UP000236729">
    <property type="component" value="Unassembled WGS sequence"/>
</dbReference>
<feature type="compositionally biased region" description="Polar residues" evidence="1">
    <location>
        <begin position="1"/>
        <end position="17"/>
    </location>
</feature>
<dbReference type="AlphaFoldDB" id="A0A1H6C754"/>
<accession>A0A1H6C754</accession>
<dbReference type="EMBL" id="FNVB01000004">
    <property type="protein sequence ID" value="SEG68799.1"/>
    <property type="molecule type" value="Genomic_DNA"/>
</dbReference>
<accession>A0A1I1ICK2</accession>
<feature type="region of interest" description="Disordered" evidence="1">
    <location>
        <begin position="1"/>
        <end position="24"/>
    </location>
</feature>
<organism evidence="2 5">
    <name type="scientific">Saccharopolyspora kobensis</name>
    <dbReference type="NCBI Taxonomy" id="146035"/>
    <lineage>
        <taxon>Bacteria</taxon>
        <taxon>Bacillati</taxon>
        <taxon>Actinomycetota</taxon>
        <taxon>Actinomycetes</taxon>
        <taxon>Pseudonocardiales</taxon>
        <taxon>Pseudonocardiaceae</taxon>
        <taxon>Saccharopolyspora</taxon>
    </lineage>
</organism>
<reference evidence="2" key="2">
    <citation type="submission" date="2016-10" db="EMBL/GenBank/DDBJ databases">
        <authorList>
            <person name="de Groot N.N."/>
        </authorList>
    </citation>
    <scope>NUCLEOTIDE SEQUENCE [LARGE SCALE GENOMIC DNA]</scope>
    <source>
        <strain evidence="2">ATCC 20501</strain>
    </source>
</reference>
<dbReference type="EMBL" id="FOME01000001">
    <property type="protein sequence ID" value="SFC30970.1"/>
    <property type="molecule type" value="Genomic_DNA"/>
</dbReference>
<gene>
    <name evidence="2" type="ORF">SAMN02982929_03186</name>
    <name evidence="3" type="ORF">SAMN05216506_101427</name>
</gene>
<protein>
    <submittedName>
        <fullName evidence="2">Uncharacterized protein</fullName>
    </submittedName>
</protein>
<name>A0A1H6C754_9PSEU</name>
<keyword evidence="4" id="KW-1185">Reference proteome</keyword>
<sequence>MSRRASSPRTEPATSRPPTWPHDWIGANLDEASAPDWTEIAGFLEQAWRMSAAKRAIAEHDRS</sequence>
<reference evidence="4 5" key="1">
    <citation type="submission" date="2016-10" db="EMBL/GenBank/DDBJ databases">
        <authorList>
            <person name="Varghese N."/>
            <person name="Submissions S."/>
        </authorList>
    </citation>
    <scope>NUCLEOTIDE SEQUENCE [LARGE SCALE GENOMIC DNA]</scope>
    <source>
        <strain evidence="5">ATCC 20501</strain>
        <strain evidence="3 4">CGMCC 4.3529</strain>
    </source>
</reference>
<evidence type="ECO:0000313" key="4">
    <source>
        <dbReference type="Proteomes" id="UP000199690"/>
    </source>
</evidence>
<evidence type="ECO:0000313" key="2">
    <source>
        <dbReference type="EMBL" id="SEG68799.1"/>
    </source>
</evidence>
<dbReference type="RefSeq" id="WP_093345378.1">
    <property type="nucleotide sequence ID" value="NZ_FNVB01000004.1"/>
</dbReference>
<evidence type="ECO:0000256" key="1">
    <source>
        <dbReference type="SAM" id="MobiDB-lite"/>
    </source>
</evidence>
<proteinExistence type="predicted"/>
<evidence type="ECO:0000313" key="3">
    <source>
        <dbReference type="EMBL" id="SFC30970.1"/>
    </source>
</evidence>
<dbReference type="Proteomes" id="UP000199690">
    <property type="component" value="Unassembled WGS sequence"/>
</dbReference>